<dbReference type="SUPFAM" id="SSF55545">
    <property type="entry name" value="beta-N-acetylhexosaminidase-like domain"/>
    <property type="match status" value="1"/>
</dbReference>
<dbReference type="InterPro" id="IPR017853">
    <property type="entry name" value="GH"/>
</dbReference>
<evidence type="ECO:0000256" key="1">
    <source>
        <dbReference type="ARBA" id="ARBA00001231"/>
    </source>
</evidence>
<evidence type="ECO:0000256" key="2">
    <source>
        <dbReference type="ARBA" id="ARBA00006285"/>
    </source>
</evidence>
<evidence type="ECO:0000256" key="4">
    <source>
        <dbReference type="ARBA" id="ARBA00022801"/>
    </source>
</evidence>
<dbReference type="Proteomes" id="UP001257909">
    <property type="component" value="Unassembled WGS sequence"/>
</dbReference>
<dbReference type="RefSeq" id="WP_310278471.1">
    <property type="nucleotide sequence ID" value="NZ_JAVDWR010000007.1"/>
</dbReference>
<dbReference type="PANTHER" id="PTHR22600:SF57">
    <property type="entry name" value="BETA-N-ACETYLHEXOSAMINIDASE"/>
    <property type="match status" value="1"/>
</dbReference>
<reference evidence="11 12" key="1">
    <citation type="submission" date="2023-07" db="EMBL/GenBank/DDBJ databases">
        <title>Sorghum-associated microbial communities from plants grown in Nebraska, USA.</title>
        <authorList>
            <person name="Schachtman D."/>
        </authorList>
    </citation>
    <scope>NUCLEOTIDE SEQUENCE [LARGE SCALE GENOMIC DNA]</scope>
    <source>
        <strain evidence="11 12">4138</strain>
    </source>
</reference>
<evidence type="ECO:0000256" key="8">
    <source>
        <dbReference type="SAM" id="SignalP"/>
    </source>
</evidence>
<accession>A0ABU1W0Z4</accession>
<dbReference type="EC" id="3.2.1.52" evidence="3"/>
<dbReference type="Pfam" id="PF00728">
    <property type="entry name" value="Glyco_hydro_20"/>
    <property type="match status" value="2"/>
</dbReference>
<evidence type="ECO:0000256" key="5">
    <source>
        <dbReference type="ARBA" id="ARBA00023295"/>
    </source>
</evidence>
<evidence type="ECO:0000256" key="6">
    <source>
        <dbReference type="ARBA" id="ARBA00030512"/>
    </source>
</evidence>
<comment type="similarity">
    <text evidence="2">Belongs to the glycosyl hydrolase 20 family.</text>
</comment>
<dbReference type="EMBL" id="JAVDWR010000007">
    <property type="protein sequence ID" value="MDR7121398.1"/>
    <property type="molecule type" value="Genomic_DNA"/>
</dbReference>
<keyword evidence="5 11" id="KW-0326">Glycosidase</keyword>
<sequence length="779" mass="88424">MRILYCLCLAFLWLSPVWAQPLALLPYPQQLELHQGEFVFTDKLRVQLPAGQPELKTAVKRFIQQSAIATHLDFTAHNGAQLLIRLDLAKTTTAKQTEAYQLKISSKQIQLSARHATGIKHGLHTLQQLIQRHSDKTVLPALRIEDEPRFSWRGLLLDPARRFLPIADIKRQLDLMAAVKLNVLHLHLTDDQGWRFESKVFPKLQQVGGKDGYYTQDELRELVLYAKERGIRVVPEIDVPGHTTALGLAYPELMTAPAPTVAEIHWGVHPAVLDPSNEQVYVLLQQLLSEVAEVFPDPYLHIGGDEVLPDRWQQNSAVQAFMQQQKLADVGALQAYFNRRVELILKSLGKTMIGWDEVLDDELPDSVVVQSWRGTESLFQAAEKGHAAILSTGFYLDQPQTAAFHYRNDPLPDAVSAPQSADINHWSGWNFQFERKRGSPVTGTLYLLQFISGSERVFIQFPDKMLIEAKAVQVNGRQTSFQFDSWMGPVKAQLQLTDTVQGKFVTGNAPYQLTGQAVARSEQRPLPLDFGRTLSPQAQQQILGGEIALWGELITPEIIDIRLWPNGFAVAERLWSPKSRDNEQDFYQRMELVQLWAQDFIGLKTRQQQIQGFKQLVPASHLADFLTLAETLEPAHYYHRLHEKSVAGLYHQQAQLNQLVDFLPAEHKTMRQFEQDLALWLVQEKPEQLRKLQHQLQLWQLSAERLSDLPELSATAVVFQVRQLCQSGLALLEHIAARQPLAVAERKTIRQQLDSSETIQQEMVIALHRAILALLQAAD</sequence>
<feature type="chain" id="PRO_5046707101" description="beta-N-acetylhexosaminidase" evidence="8">
    <location>
        <begin position="20"/>
        <end position="779"/>
    </location>
</feature>
<feature type="domain" description="Glycoside hydrolase family 20 catalytic" evidence="9">
    <location>
        <begin position="150"/>
        <end position="405"/>
    </location>
</feature>
<comment type="catalytic activity">
    <reaction evidence="1">
        <text>Hydrolysis of terminal non-reducing N-acetyl-D-hexosamine residues in N-acetyl-beta-D-hexosaminides.</text>
        <dbReference type="EC" id="3.2.1.52"/>
    </reaction>
</comment>
<keyword evidence="4 11" id="KW-0378">Hydrolase</keyword>
<dbReference type="Gene3D" id="3.20.20.80">
    <property type="entry name" value="Glycosidases"/>
    <property type="match status" value="2"/>
</dbReference>
<protein>
    <recommendedName>
        <fullName evidence="3">beta-N-acetylhexosaminidase</fullName>
        <ecNumber evidence="3">3.2.1.52</ecNumber>
    </recommendedName>
    <alternativeName>
        <fullName evidence="6">Beta-N-acetylhexosaminidase</fullName>
    </alternativeName>
    <alternativeName>
        <fullName evidence="7">N-acetyl-beta-glucosaminidase</fullName>
    </alternativeName>
</protein>
<keyword evidence="12" id="KW-1185">Reference proteome</keyword>
<dbReference type="InterPro" id="IPR015882">
    <property type="entry name" value="HEX_bac_N"/>
</dbReference>
<dbReference type="GO" id="GO:0004563">
    <property type="term" value="F:beta-N-acetylhexosaminidase activity"/>
    <property type="evidence" value="ECO:0007669"/>
    <property type="project" value="UniProtKB-EC"/>
</dbReference>
<evidence type="ECO:0000313" key="12">
    <source>
        <dbReference type="Proteomes" id="UP001257909"/>
    </source>
</evidence>
<dbReference type="InterPro" id="IPR015883">
    <property type="entry name" value="Glyco_hydro_20_cat"/>
</dbReference>
<dbReference type="Gene3D" id="3.30.379.10">
    <property type="entry name" value="Chitobiase/beta-hexosaminidase domain 2-like"/>
    <property type="match status" value="1"/>
</dbReference>
<feature type="signal peptide" evidence="8">
    <location>
        <begin position="1"/>
        <end position="19"/>
    </location>
</feature>
<name>A0ABU1W0Z4_9GAMM</name>
<dbReference type="PANTHER" id="PTHR22600">
    <property type="entry name" value="BETA-HEXOSAMINIDASE"/>
    <property type="match status" value="1"/>
</dbReference>
<dbReference type="InterPro" id="IPR029018">
    <property type="entry name" value="Hex-like_dom2"/>
</dbReference>
<dbReference type="InterPro" id="IPR025705">
    <property type="entry name" value="Beta_hexosaminidase_sua/sub"/>
</dbReference>
<evidence type="ECO:0000256" key="3">
    <source>
        <dbReference type="ARBA" id="ARBA00012663"/>
    </source>
</evidence>
<feature type="domain" description="Beta-hexosaminidase bacterial type N-terminal" evidence="10">
    <location>
        <begin position="23"/>
        <end position="146"/>
    </location>
</feature>
<comment type="caution">
    <text evidence="11">The sequence shown here is derived from an EMBL/GenBank/DDBJ whole genome shotgun (WGS) entry which is preliminary data.</text>
</comment>
<gene>
    <name evidence="11" type="ORF">J2W69_002349</name>
</gene>
<dbReference type="PRINTS" id="PR00738">
    <property type="entry name" value="GLHYDRLASE20"/>
</dbReference>
<evidence type="ECO:0000259" key="9">
    <source>
        <dbReference type="Pfam" id="PF00728"/>
    </source>
</evidence>
<dbReference type="SUPFAM" id="SSF51445">
    <property type="entry name" value="(Trans)glycosidases"/>
    <property type="match status" value="1"/>
</dbReference>
<proteinExistence type="inferred from homology"/>
<feature type="domain" description="Glycoside hydrolase family 20 catalytic" evidence="9">
    <location>
        <begin position="533"/>
        <end position="577"/>
    </location>
</feature>
<evidence type="ECO:0000313" key="11">
    <source>
        <dbReference type="EMBL" id="MDR7121398.1"/>
    </source>
</evidence>
<dbReference type="Pfam" id="PF02838">
    <property type="entry name" value="Glyco_hydro_20b"/>
    <property type="match status" value="1"/>
</dbReference>
<evidence type="ECO:0000259" key="10">
    <source>
        <dbReference type="Pfam" id="PF02838"/>
    </source>
</evidence>
<evidence type="ECO:0000256" key="7">
    <source>
        <dbReference type="ARBA" id="ARBA00033000"/>
    </source>
</evidence>
<keyword evidence="8" id="KW-0732">Signal</keyword>
<organism evidence="11 12">
    <name type="scientific">Rheinheimera soli</name>
    <dbReference type="NCBI Taxonomy" id="443616"/>
    <lineage>
        <taxon>Bacteria</taxon>
        <taxon>Pseudomonadati</taxon>
        <taxon>Pseudomonadota</taxon>
        <taxon>Gammaproteobacteria</taxon>
        <taxon>Chromatiales</taxon>
        <taxon>Chromatiaceae</taxon>
        <taxon>Rheinheimera</taxon>
    </lineage>
</organism>